<organism evidence="2 3">
    <name type="scientific">Micromonospora qiuiae</name>
    <dbReference type="NCBI Taxonomy" id="502268"/>
    <lineage>
        <taxon>Bacteria</taxon>
        <taxon>Bacillati</taxon>
        <taxon>Actinomycetota</taxon>
        <taxon>Actinomycetes</taxon>
        <taxon>Micromonosporales</taxon>
        <taxon>Micromonosporaceae</taxon>
        <taxon>Micromonospora</taxon>
    </lineage>
</organism>
<dbReference type="PANTHER" id="PTHR35525">
    <property type="entry name" value="BLL6575 PROTEIN"/>
    <property type="match status" value="1"/>
</dbReference>
<dbReference type="InterPro" id="IPR023286">
    <property type="entry name" value="ABATE_dom_sf"/>
</dbReference>
<comment type="caution">
    <text evidence="2">The sequence shown here is derived from an EMBL/GenBank/DDBJ whole genome shotgun (WGS) entry which is preliminary data.</text>
</comment>
<reference evidence="2 3" key="1">
    <citation type="submission" date="2021-01" db="EMBL/GenBank/DDBJ databases">
        <title>Whole genome shotgun sequence of Verrucosispora qiuiae NBRC 106684.</title>
        <authorList>
            <person name="Komaki H."/>
            <person name="Tamura T."/>
        </authorList>
    </citation>
    <scope>NUCLEOTIDE SEQUENCE [LARGE SCALE GENOMIC DNA]</scope>
    <source>
        <strain evidence="2 3">NBRC 106684</strain>
    </source>
</reference>
<dbReference type="PANTHER" id="PTHR35525:SF3">
    <property type="entry name" value="BLL6575 PROTEIN"/>
    <property type="match status" value="1"/>
</dbReference>
<sequence length="188" mass="20533">MVDVSDKDQPRDPRPLVGEPLGLDLLNTIWVDAEGPHDLLGDLAGTRLWLASNNRSHWPATEPARQALLLAREAIRAHITDPASPAALASLNAVLAWGHITRSVGPDGPVSVVRVDDPAHLAAWSAADDYLTLLAEHPDRLRRCAHPDCVLHFYDTSPKGNRRWCSMAGCGNRAKAARHYARSRRPAS</sequence>
<evidence type="ECO:0000259" key="1">
    <source>
        <dbReference type="Pfam" id="PF11706"/>
    </source>
</evidence>
<accession>A0ABQ4JJH7</accession>
<keyword evidence="3" id="KW-1185">Reference proteome</keyword>
<dbReference type="InterPro" id="IPR021005">
    <property type="entry name" value="Znf_CGNR"/>
</dbReference>
<proteinExistence type="predicted"/>
<evidence type="ECO:0000313" key="3">
    <source>
        <dbReference type="Proteomes" id="UP000653076"/>
    </source>
</evidence>
<protein>
    <recommendedName>
        <fullName evidence="1">Zinc finger CGNR domain-containing protein</fullName>
    </recommendedName>
</protein>
<dbReference type="InterPro" id="IPR010852">
    <property type="entry name" value="ABATE"/>
</dbReference>
<name>A0ABQ4JJH7_9ACTN</name>
<evidence type="ECO:0000313" key="2">
    <source>
        <dbReference type="EMBL" id="GIJ30758.1"/>
    </source>
</evidence>
<dbReference type="EMBL" id="BOPC01000141">
    <property type="protein sequence ID" value="GIJ30758.1"/>
    <property type="molecule type" value="Genomic_DNA"/>
</dbReference>
<dbReference type="Pfam" id="PF07336">
    <property type="entry name" value="ABATE"/>
    <property type="match status" value="1"/>
</dbReference>
<dbReference type="Proteomes" id="UP000653076">
    <property type="component" value="Unassembled WGS sequence"/>
</dbReference>
<dbReference type="SUPFAM" id="SSF160904">
    <property type="entry name" value="Jann2411-like"/>
    <property type="match status" value="1"/>
</dbReference>
<feature type="domain" description="Zinc finger CGNR" evidence="1">
    <location>
        <begin position="140"/>
        <end position="182"/>
    </location>
</feature>
<dbReference type="Gene3D" id="1.10.3300.10">
    <property type="entry name" value="Jann2411-like domain"/>
    <property type="match status" value="1"/>
</dbReference>
<dbReference type="Pfam" id="PF11706">
    <property type="entry name" value="zf-CGNR"/>
    <property type="match status" value="1"/>
</dbReference>
<gene>
    <name evidence="2" type="ORF">Vqi01_59200</name>
</gene>